<reference evidence="1" key="1">
    <citation type="journal article" date="2020" name="G3 (Bethesda)">
        <title>High-Quality Assemblies for Three Invasive Social Wasps from the &lt;i&gt;Vespula&lt;/i&gt; Genus.</title>
        <authorList>
            <person name="Harrop T.W.R."/>
            <person name="Guhlin J."/>
            <person name="McLaughlin G.M."/>
            <person name="Permina E."/>
            <person name="Stockwell P."/>
            <person name="Gilligan J."/>
            <person name="Le Lec M.F."/>
            <person name="Gruber M.A.M."/>
            <person name="Quinn O."/>
            <person name="Lovegrove M."/>
            <person name="Duncan E.J."/>
            <person name="Remnant E.J."/>
            <person name="Van Eeckhoven J."/>
            <person name="Graham B."/>
            <person name="Knapp R.A."/>
            <person name="Langford K.W."/>
            <person name="Kronenberg Z."/>
            <person name="Press M.O."/>
            <person name="Eacker S.M."/>
            <person name="Wilson-Rankin E.E."/>
            <person name="Purcell J."/>
            <person name="Lester P.J."/>
            <person name="Dearden P.K."/>
        </authorList>
    </citation>
    <scope>NUCLEOTIDE SEQUENCE</scope>
    <source>
        <strain evidence="1">Volc-1</strain>
    </source>
</reference>
<dbReference type="EMBL" id="JACSDY010000003">
    <property type="protein sequence ID" value="KAF7431489.1"/>
    <property type="molecule type" value="Genomic_DNA"/>
</dbReference>
<evidence type="ECO:0000313" key="2">
    <source>
        <dbReference type="Proteomes" id="UP000600918"/>
    </source>
</evidence>
<accession>A0A834P7C0</accession>
<organism evidence="1 2">
    <name type="scientific">Vespula pensylvanica</name>
    <name type="common">Western yellow jacket</name>
    <name type="synonym">Wasp</name>
    <dbReference type="NCBI Taxonomy" id="30213"/>
    <lineage>
        <taxon>Eukaryota</taxon>
        <taxon>Metazoa</taxon>
        <taxon>Ecdysozoa</taxon>
        <taxon>Arthropoda</taxon>
        <taxon>Hexapoda</taxon>
        <taxon>Insecta</taxon>
        <taxon>Pterygota</taxon>
        <taxon>Neoptera</taxon>
        <taxon>Endopterygota</taxon>
        <taxon>Hymenoptera</taxon>
        <taxon>Apocrita</taxon>
        <taxon>Aculeata</taxon>
        <taxon>Vespoidea</taxon>
        <taxon>Vespidae</taxon>
        <taxon>Vespinae</taxon>
        <taxon>Vespula</taxon>
    </lineage>
</organism>
<protein>
    <submittedName>
        <fullName evidence="1">Uncharacterized protein</fullName>
    </submittedName>
</protein>
<sequence>MSKLEPVTLGALYCSARLRLSREQGGKARQGKAALVLLQLTFLPPYRLTQKVVHTEPRHEATDGMGHALRWCSRAANELFN</sequence>
<name>A0A834P7C0_VESPE</name>
<keyword evidence="2" id="KW-1185">Reference proteome</keyword>
<comment type="caution">
    <text evidence="1">The sequence shown here is derived from an EMBL/GenBank/DDBJ whole genome shotgun (WGS) entry which is preliminary data.</text>
</comment>
<proteinExistence type="predicted"/>
<dbReference type="Proteomes" id="UP000600918">
    <property type="component" value="Unassembled WGS sequence"/>
</dbReference>
<gene>
    <name evidence="1" type="ORF">H0235_004413</name>
</gene>
<evidence type="ECO:0000313" key="1">
    <source>
        <dbReference type="EMBL" id="KAF7431489.1"/>
    </source>
</evidence>
<dbReference type="AlphaFoldDB" id="A0A834P7C0"/>